<dbReference type="InterPro" id="IPR023042">
    <property type="entry name" value="Peptidase_M17_leu_NH2_pept"/>
</dbReference>
<reference evidence="10 11" key="1">
    <citation type="submission" date="2019-06" db="EMBL/GenBank/DDBJ databases">
        <title>Sequencing the genomes of 1000 actinobacteria strains.</title>
        <authorList>
            <person name="Klenk H.-P."/>
        </authorList>
    </citation>
    <scope>NUCLEOTIDE SEQUENCE [LARGE SCALE GENOMIC DNA]</scope>
    <source>
        <strain evidence="10 11">DSM 18031</strain>
    </source>
</reference>
<feature type="binding site" evidence="8">
    <location>
        <position position="271"/>
    </location>
    <ligand>
        <name>Mn(2+)</name>
        <dbReference type="ChEBI" id="CHEBI:29035"/>
        <label>1</label>
    </ligand>
</feature>
<dbReference type="OrthoDB" id="9809354at2"/>
<feature type="binding site" evidence="8">
    <location>
        <position position="266"/>
    </location>
    <ligand>
        <name>Mn(2+)</name>
        <dbReference type="ChEBI" id="CHEBI:29035"/>
        <label>2</label>
    </ligand>
</feature>
<evidence type="ECO:0000313" key="11">
    <source>
        <dbReference type="Proteomes" id="UP000318331"/>
    </source>
</evidence>
<feature type="binding site" evidence="8">
    <location>
        <position position="351"/>
    </location>
    <ligand>
        <name>Mn(2+)</name>
        <dbReference type="ChEBI" id="CHEBI:29035"/>
        <label>2</label>
    </ligand>
</feature>
<keyword evidence="8" id="KW-0479">Metal-binding</keyword>
<dbReference type="SUPFAM" id="SSF52949">
    <property type="entry name" value="Macro domain-like"/>
    <property type="match status" value="1"/>
</dbReference>
<keyword evidence="4 8" id="KW-0031">Aminopeptidase</keyword>
<dbReference type="InterPro" id="IPR011356">
    <property type="entry name" value="Leucine_aapep/pepB"/>
</dbReference>
<feature type="active site" evidence="8">
    <location>
        <position position="278"/>
    </location>
</feature>
<evidence type="ECO:0000256" key="3">
    <source>
        <dbReference type="ARBA" id="ARBA00009528"/>
    </source>
</evidence>
<comment type="catalytic activity">
    <reaction evidence="1 8">
        <text>Release of an N-terminal amino acid, Xaa-|-Yaa-, in which Xaa is preferably Leu, but may be other amino acids including Pro although not Arg or Lys, and Yaa may be Pro. Amino acid amides and methyl esters are also readily hydrolyzed, but rates on arylamides are exceedingly low.</text>
        <dbReference type="EC" id="3.4.11.1"/>
    </reaction>
</comment>
<comment type="catalytic activity">
    <reaction evidence="2 8">
        <text>Release of an N-terminal amino acid, preferentially leucine, but not glutamic or aspartic acids.</text>
        <dbReference type="EC" id="3.4.11.10"/>
    </reaction>
</comment>
<keyword evidence="8" id="KW-0963">Cytoplasm</keyword>
<evidence type="ECO:0000256" key="5">
    <source>
        <dbReference type="ARBA" id="ARBA00022670"/>
    </source>
</evidence>
<evidence type="ECO:0000256" key="7">
    <source>
        <dbReference type="ARBA" id="ARBA00049972"/>
    </source>
</evidence>
<dbReference type="GO" id="GO:0005737">
    <property type="term" value="C:cytoplasm"/>
    <property type="evidence" value="ECO:0007669"/>
    <property type="project" value="UniProtKB-SubCell"/>
</dbReference>
<dbReference type="InterPro" id="IPR008283">
    <property type="entry name" value="Peptidase_M17_N"/>
</dbReference>
<dbReference type="Gene3D" id="3.40.220.10">
    <property type="entry name" value="Leucine Aminopeptidase, subunit E, domain 1"/>
    <property type="match status" value="1"/>
</dbReference>
<name>A0A543HGY8_9MICO</name>
<dbReference type="AlphaFoldDB" id="A0A543HGY8"/>
<evidence type="ECO:0000256" key="4">
    <source>
        <dbReference type="ARBA" id="ARBA00022438"/>
    </source>
</evidence>
<sequence>MSHQPHRLIPSDFTPWPSRGAQAEVKITKYVDPSTDTVGHAVSTDGDVPWVIGLDREGLAAAGFTGKVGETLLLPRHGEPSLLAVGVGAVGSLTVSALRNAAAAASRGAKRSRHLALDLLEAAPDLDADQATTAVVEGALLARYHYDELKTTTDHVRLARLDLLGSRESTAGALRGSQLARATALARDLAFAPPAHLTATVFGEFARSIAADFHLDVTVYDKAQLIELGCGGLLGVNAGSVEEPRMIRIQYTPTGTPTGHLGLVGKGIMYDSGGIALKPGDAMHLAMKMDMSGAAAIFAAMTTLAELGCPAAVTGYLMCTDNMPSGSATAMGDVLTIRGGTTVEVKNTDAEGRLVMADALVLATEDGVDAIVDIATLTGASLASFGLLTAALYGNNQDLIDRVREASATTDEGVWQMPLEHRYREQLNSDVADISNLGGPYAGSTTAALFLEEFVAGTPWAHIDMCGPMQSDKDELWRTKGPTGFGARLLAEFATGFRAASLR</sequence>
<evidence type="ECO:0000256" key="6">
    <source>
        <dbReference type="ARBA" id="ARBA00022801"/>
    </source>
</evidence>
<feature type="binding site" evidence="8">
    <location>
        <position position="271"/>
    </location>
    <ligand>
        <name>Mn(2+)</name>
        <dbReference type="ChEBI" id="CHEBI:29035"/>
        <label>2</label>
    </ligand>
</feature>
<dbReference type="PANTHER" id="PTHR11963:SF23">
    <property type="entry name" value="CYTOSOL AMINOPEPTIDASE"/>
    <property type="match status" value="1"/>
</dbReference>
<evidence type="ECO:0000313" key="10">
    <source>
        <dbReference type="EMBL" id="TQM57592.1"/>
    </source>
</evidence>
<feature type="domain" description="Cytosol aminopeptidase" evidence="9">
    <location>
        <begin position="347"/>
        <end position="354"/>
    </location>
</feature>
<dbReference type="GO" id="GO:0006508">
    <property type="term" value="P:proteolysis"/>
    <property type="evidence" value="ECO:0007669"/>
    <property type="project" value="UniProtKB-KW"/>
</dbReference>
<comment type="cofactor">
    <cofactor evidence="8">
        <name>Mn(2+)</name>
        <dbReference type="ChEBI" id="CHEBI:29035"/>
    </cofactor>
    <text evidence="8">Binds 2 manganese ions per subunit.</text>
</comment>
<dbReference type="RefSeq" id="WP_141918829.1">
    <property type="nucleotide sequence ID" value="NZ_BAAAYS010000015.1"/>
</dbReference>
<dbReference type="InterPro" id="IPR043472">
    <property type="entry name" value="Macro_dom-like"/>
</dbReference>
<feature type="binding site" evidence="8">
    <location>
        <position position="290"/>
    </location>
    <ligand>
        <name>Mn(2+)</name>
        <dbReference type="ChEBI" id="CHEBI:29035"/>
        <label>2</label>
    </ligand>
</feature>
<gene>
    <name evidence="8" type="primary">pepA</name>
    <name evidence="10" type="ORF">FB466_2587</name>
</gene>
<evidence type="ECO:0000256" key="2">
    <source>
        <dbReference type="ARBA" id="ARBA00000967"/>
    </source>
</evidence>
<dbReference type="SUPFAM" id="SSF53187">
    <property type="entry name" value="Zn-dependent exopeptidases"/>
    <property type="match status" value="1"/>
</dbReference>
<protein>
    <recommendedName>
        <fullName evidence="8">Probable cytosol aminopeptidase</fullName>
        <ecNumber evidence="8">3.4.11.1</ecNumber>
    </recommendedName>
    <alternativeName>
        <fullName evidence="8">Leucine aminopeptidase</fullName>
        <shortName evidence="8">LAP</shortName>
        <ecNumber evidence="8">3.4.11.10</ecNumber>
    </alternativeName>
    <alternativeName>
        <fullName evidence="8">Leucyl aminopeptidase</fullName>
    </alternativeName>
</protein>
<dbReference type="GO" id="GO:0070006">
    <property type="term" value="F:metalloaminopeptidase activity"/>
    <property type="evidence" value="ECO:0007669"/>
    <property type="project" value="InterPro"/>
</dbReference>
<dbReference type="PROSITE" id="PS00631">
    <property type="entry name" value="CYTOSOL_AP"/>
    <property type="match status" value="1"/>
</dbReference>
<dbReference type="Pfam" id="PF02789">
    <property type="entry name" value="Peptidase_M17_N"/>
    <property type="match status" value="1"/>
</dbReference>
<feature type="binding site" evidence="8">
    <location>
        <position position="351"/>
    </location>
    <ligand>
        <name>Mn(2+)</name>
        <dbReference type="ChEBI" id="CHEBI:29035"/>
        <label>1</label>
    </ligand>
</feature>
<dbReference type="PANTHER" id="PTHR11963">
    <property type="entry name" value="LEUCINE AMINOPEPTIDASE-RELATED"/>
    <property type="match status" value="1"/>
</dbReference>
<comment type="subcellular location">
    <subcellularLocation>
        <location evidence="8">Cytoplasm</location>
    </subcellularLocation>
</comment>
<evidence type="ECO:0000256" key="8">
    <source>
        <dbReference type="HAMAP-Rule" id="MF_00181"/>
    </source>
</evidence>
<dbReference type="Proteomes" id="UP000318331">
    <property type="component" value="Unassembled WGS sequence"/>
</dbReference>
<dbReference type="GO" id="GO:0030145">
    <property type="term" value="F:manganese ion binding"/>
    <property type="evidence" value="ECO:0007669"/>
    <property type="project" value="UniProtKB-UniRule"/>
</dbReference>
<dbReference type="EMBL" id="VFPN01000004">
    <property type="protein sequence ID" value="TQM57592.1"/>
    <property type="molecule type" value="Genomic_DNA"/>
</dbReference>
<comment type="similarity">
    <text evidence="3 8">Belongs to the peptidase M17 family.</text>
</comment>
<comment type="function">
    <text evidence="7 8">Presumably involved in the processing and regular turnover of intracellular proteins. Catalyzes the removal of unsubstituted N-terminal amino acids from various peptides.</text>
</comment>
<keyword evidence="5 8" id="KW-0645">Protease</keyword>
<dbReference type="InterPro" id="IPR000819">
    <property type="entry name" value="Peptidase_M17_C"/>
</dbReference>
<dbReference type="Pfam" id="PF00883">
    <property type="entry name" value="Peptidase_M17"/>
    <property type="match status" value="1"/>
</dbReference>
<dbReference type="Gene3D" id="3.40.630.10">
    <property type="entry name" value="Zn peptidases"/>
    <property type="match status" value="1"/>
</dbReference>
<keyword evidence="8" id="KW-0464">Manganese</keyword>
<comment type="caution">
    <text evidence="10">The sequence shown here is derived from an EMBL/GenBank/DDBJ whole genome shotgun (WGS) entry which is preliminary data.</text>
</comment>
<dbReference type="CDD" id="cd00433">
    <property type="entry name" value="Peptidase_M17"/>
    <property type="match status" value="1"/>
</dbReference>
<dbReference type="EC" id="3.4.11.10" evidence="8"/>
<keyword evidence="11" id="KW-1185">Reference proteome</keyword>
<organism evidence="10 11">
    <name type="scientific">Klugiella xanthotipulae</name>
    <dbReference type="NCBI Taxonomy" id="244735"/>
    <lineage>
        <taxon>Bacteria</taxon>
        <taxon>Bacillati</taxon>
        <taxon>Actinomycetota</taxon>
        <taxon>Actinomycetes</taxon>
        <taxon>Micrococcales</taxon>
        <taxon>Microbacteriaceae</taxon>
        <taxon>Klugiella</taxon>
    </lineage>
</organism>
<dbReference type="EC" id="3.4.11.1" evidence="8"/>
<dbReference type="HAMAP" id="MF_00181">
    <property type="entry name" value="Cytosol_peptidase_M17"/>
    <property type="match status" value="1"/>
</dbReference>
<accession>A0A543HGY8</accession>
<feature type="binding site" evidence="8">
    <location>
        <position position="349"/>
    </location>
    <ligand>
        <name>Mn(2+)</name>
        <dbReference type="ChEBI" id="CHEBI:29035"/>
        <label>1</label>
    </ligand>
</feature>
<dbReference type="PRINTS" id="PR00481">
    <property type="entry name" value="LAMNOPPTDASE"/>
</dbReference>
<evidence type="ECO:0000259" key="9">
    <source>
        <dbReference type="PROSITE" id="PS00631"/>
    </source>
</evidence>
<proteinExistence type="inferred from homology"/>
<feature type="active site" evidence="8">
    <location>
        <position position="353"/>
    </location>
</feature>
<keyword evidence="6 8" id="KW-0378">Hydrolase</keyword>
<evidence type="ECO:0000256" key="1">
    <source>
        <dbReference type="ARBA" id="ARBA00000135"/>
    </source>
</evidence>